<feature type="region of interest" description="Disordered" evidence="13">
    <location>
        <begin position="1"/>
        <end position="29"/>
    </location>
</feature>
<feature type="region of interest" description="Disordered" evidence="13">
    <location>
        <begin position="2271"/>
        <end position="2393"/>
    </location>
</feature>
<feature type="compositionally biased region" description="Acidic residues" evidence="13">
    <location>
        <begin position="1274"/>
        <end position="1284"/>
    </location>
</feature>
<feature type="compositionally biased region" description="Basic residues" evidence="13">
    <location>
        <begin position="2299"/>
        <end position="2314"/>
    </location>
</feature>
<comment type="function">
    <text evidence="1">May be involved in transcriptional regulation.</text>
</comment>
<dbReference type="PANTHER" id="PTHR24376:SF241">
    <property type="entry name" value="ZINC FINGER PROTEIN 33A"/>
    <property type="match status" value="1"/>
</dbReference>
<feature type="domain" description="C2H2-type" evidence="14">
    <location>
        <begin position="1801"/>
        <end position="1828"/>
    </location>
</feature>
<gene>
    <name evidence="15" type="ORF">GDO54_012928</name>
</gene>
<feature type="domain" description="C2H2-type" evidence="14">
    <location>
        <begin position="1610"/>
        <end position="1637"/>
    </location>
</feature>
<dbReference type="Pfam" id="PF00096">
    <property type="entry name" value="zf-C2H2"/>
    <property type="match status" value="9"/>
</dbReference>
<feature type="region of interest" description="Disordered" evidence="13">
    <location>
        <begin position="257"/>
        <end position="295"/>
    </location>
</feature>
<feature type="domain" description="C2H2-type" evidence="14">
    <location>
        <begin position="2152"/>
        <end position="2179"/>
    </location>
</feature>
<evidence type="ECO:0000313" key="16">
    <source>
        <dbReference type="Proteomes" id="UP001181693"/>
    </source>
</evidence>
<feature type="domain" description="C2H2-type" evidence="14">
    <location>
        <begin position="1298"/>
        <end position="1325"/>
    </location>
</feature>
<evidence type="ECO:0000256" key="2">
    <source>
        <dbReference type="ARBA" id="ARBA00004123"/>
    </source>
</evidence>
<feature type="compositionally biased region" description="Polar residues" evidence="13">
    <location>
        <begin position="219"/>
        <end position="243"/>
    </location>
</feature>
<evidence type="ECO:0000256" key="11">
    <source>
        <dbReference type="ARBA" id="ARBA00023242"/>
    </source>
</evidence>
<feature type="compositionally biased region" description="Basic and acidic residues" evidence="13">
    <location>
        <begin position="709"/>
        <end position="725"/>
    </location>
</feature>
<evidence type="ECO:0000256" key="9">
    <source>
        <dbReference type="ARBA" id="ARBA00023125"/>
    </source>
</evidence>
<feature type="region of interest" description="Disordered" evidence="13">
    <location>
        <begin position="1264"/>
        <end position="1289"/>
    </location>
</feature>
<keyword evidence="4" id="KW-0479">Metal-binding</keyword>
<evidence type="ECO:0000313" key="15">
    <source>
        <dbReference type="EMBL" id="DBA25394.1"/>
    </source>
</evidence>
<keyword evidence="5" id="KW-0677">Repeat</keyword>
<feature type="domain" description="C2H2-type" evidence="14">
    <location>
        <begin position="1717"/>
        <end position="1739"/>
    </location>
</feature>
<evidence type="ECO:0000256" key="13">
    <source>
        <dbReference type="SAM" id="MobiDB-lite"/>
    </source>
</evidence>
<feature type="region of interest" description="Disordered" evidence="13">
    <location>
        <begin position="1424"/>
        <end position="1484"/>
    </location>
</feature>
<feature type="region of interest" description="Disordered" evidence="13">
    <location>
        <begin position="546"/>
        <end position="741"/>
    </location>
</feature>
<evidence type="ECO:0000256" key="6">
    <source>
        <dbReference type="ARBA" id="ARBA00022771"/>
    </source>
</evidence>
<dbReference type="PROSITE" id="PS00028">
    <property type="entry name" value="ZINC_FINGER_C2H2_1"/>
    <property type="match status" value="23"/>
</dbReference>
<dbReference type="PROSITE" id="PS50157">
    <property type="entry name" value="ZINC_FINGER_C2H2_2"/>
    <property type="match status" value="18"/>
</dbReference>
<feature type="compositionally biased region" description="Polar residues" evidence="13">
    <location>
        <begin position="668"/>
        <end position="682"/>
    </location>
</feature>
<dbReference type="SUPFAM" id="SSF57667">
    <property type="entry name" value="beta-beta-alpha zinc fingers"/>
    <property type="match status" value="9"/>
</dbReference>
<feature type="domain" description="C2H2-type" evidence="14">
    <location>
        <begin position="1582"/>
        <end position="1609"/>
    </location>
</feature>
<feature type="domain" description="C2H2-type" evidence="14">
    <location>
        <begin position="1877"/>
        <end position="1904"/>
    </location>
</feature>
<feature type="compositionally biased region" description="Acidic residues" evidence="13">
    <location>
        <begin position="1202"/>
        <end position="1215"/>
    </location>
</feature>
<keyword evidence="8" id="KW-0805">Transcription regulation</keyword>
<feature type="domain" description="C2H2-type" evidence="14">
    <location>
        <begin position="1671"/>
        <end position="1698"/>
    </location>
</feature>
<feature type="domain" description="C2H2-type" evidence="14">
    <location>
        <begin position="1526"/>
        <end position="1553"/>
    </location>
</feature>
<evidence type="ECO:0000256" key="5">
    <source>
        <dbReference type="ARBA" id="ARBA00022737"/>
    </source>
</evidence>
<dbReference type="SMART" id="SM00355">
    <property type="entry name" value="ZnF_C2H2"/>
    <property type="match status" value="24"/>
</dbReference>
<feature type="domain" description="C2H2-type" evidence="14">
    <location>
        <begin position="1844"/>
        <end position="1871"/>
    </location>
</feature>
<evidence type="ECO:0000256" key="10">
    <source>
        <dbReference type="ARBA" id="ARBA00023163"/>
    </source>
</evidence>
<feature type="compositionally biased region" description="Basic and acidic residues" evidence="13">
    <location>
        <begin position="1436"/>
        <end position="1447"/>
    </location>
</feature>
<dbReference type="InterPro" id="IPR013087">
    <property type="entry name" value="Znf_C2H2_type"/>
</dbReference>
<comment type="similarity">
    <text evidence="3">Belongs to the krueppel C2H2-type zinc-finger protein family.</text>
</comment>
<evidence type="ECO:0000256" key="4">
    <source>
        <dbReference type="ARBA" id="ARBA00022723"/>
    </source>
</evidence>
<comment type="caution">
    <text evidence="15">The sequence shown here is derived from an EMBL/GenBank/DDBJ whole genome shotgun (WGS) entry which is preliminary data.</text>
</comment>
<feature type="domain" description="C2H2-type" evidence="14">
    <location>
        <begin position="60"/>
        <end position="87"/>
    </location>
</feature>
<feature type="domain" description="C2H2-type" evidence="14">
    <location>
        <begin position="32"/>
        <end position="59"/>
    </location>
</feature>
<feature type="region of interest" description="Disordered" evidence="13">
    <location>
        <begin position="199"/>
        <end position="245"/>
    </location>
</feature>
<feature type="domain" description="C2H2-type" evidence="14">
    <location>
        <begin position="1643"/>
        <end position="1670"/>
    </location>
</feature>
<feature type="compositionally biased region" description="Polar residues" evidence="13">
    <location>
        <begin position="628"/>
        <end position="637"/>
    </location>
</feature>
<keyword evidence="7" id="KW-0862">Zinc</keyword>
<feature type="region of interest" description="Disordered" evidence="13">
    <location>
        <begin position="808"/>
        <end position="893"/>
    </location>
</feature>
<keyword evidence="6 12" id="KW-0863">Zinc-finger</keyword>
<feature type="compositionally biased region" description="Basic and acidic residues" evidence="13">
    <location>
        <begin position="884"/>
        <end position="893"/>
    </location>
</feature>
<dbReference type="Proteomes" id="UP001181693">
    <property type="component" value="Unassembled WGS sequence"/>
</dbReference>
<sequence length="2441" mass="272054">MQNSERSTRFGRKLSEHTASPGPESHGDPGQYLCIECSETFDTRLELNSHRQSHVTKKQFTCTHCGRGFHHQVFLQMHERSHEDGAPVRSTSRIISTRSSKISDVVKPTYTKPQRLLNSIVEIRNEQKVCQTFTPKEFVTRRSHGAASPSGQKKDSLEKKNLFQLRISKYSDTTVHLLDSFGNSIEILADVFNTYTIGEPNKNGLTTNNDEACEKNDEASSNDLTEKPSVSLQSNPTEPSQLETDGDLFTSLEPITSNASENLDSGEPAPSAPQLMESPSPETTEAASNIDLKADNSVSATYRPVHAEDHLYTSLEDAAGPNSLQKGPQTLQEVNQTAEHSSVLVTSPADKPIDGTNPSIAPLPAEVLSKDNFMSDDPGSDCNKLPDEMAEEVIADVEQKQDLTSLKPDSETKRDPICPEQNLTVETDICMTRDIGEVSAERSLQVDSKDPEKDCKLIVEEDNHEEMVIDDKREEDIFDRDIFPLETPMEVCDKGLASMVEAANIVCAGEAHSTKMVQEKESDICLNGSDMTYISESEMIKLLEQDKDDMPDDEPITSSPKDIENTEISQKEGADAFSEPKAETELRAEHSTDDGVLSGEHIAEDASDIQHHHMKTDNVSLTPEDHNLSNGPTFQATSEEKMDSNSNLQGSFLTNFELGLGDDKSQDPTESVLTQDSVSKNCPEQEVMDLQPKDNPDISQPEQALPCGDENREPCGLSPDKREVNSVEDSTLSKTEDHNRPKENIDVCVTLEDNECDENKMQQMNPLESFSVNRAVMESDEETPSSADHKDLFAATVCSNEPGQDKLLECLGDNLPPSQKELSDSNPLLKHDRETEETFQNPERISKPKDANVDPEMEKPPSDILDYLRNTGDGGDSNIAASGEKNKGMPDMEVKQDVLPKENEKIIEKNDEQTDICTQKQTTDLSSDRFSLSTTERVGSKESCNEFGELHATKTDLGKDIKEMIQDPGAAFPKADNEEEMEGDGSATKQISDVISPVARPVFQSSVEDLLDDSDLLENDHQEDADIKGKPSKPLGVGGACLKCGRKIRRGRRELVWLPVCFKCRMAAKKQERLSNQEINDGLGLASLSRKTEICSAEICDSNLKEGILEEPNTILDPLAAGNEQEALGSAAKKMYKCPKCDEAFKIPALLAGHIKCHTLPQCLTCGCQVRLKYKMKRIPRRCQKCFQQLKEKLRAEKAEEGSGEEDSMVSDDNDAGSLADINPDDDELSDKDISLEKAKRKLLKNSMPSTSAYVDELELNESSAGRVDKETEQEIESSDELDISDQNLGLPDGEKPRLCSQCGKAFKCNRSLNLHLLSHTGIQCESCGCRLPKKRRVGRWSKKCRACRLHVKGKLLDGNEDEMSLCSDKLIKQKNAASLRLKAKQTKMMKNAKIQSIIKKKKELKWMNMLLAVKGLMDKSRKKKENALQVANPSKKNENSEGEKCESSSGDNASNYPGYPDMQKAGSSNTSCPPNKALSGTPKQGRKCLYKEKNIIKVEENEVLPFISTSADSISSAFIKEEETWQCFECNQTCPNSEALVDHQRSHISDQTFTCTQCPQVFSSEEYLNIHIHAHDERRPFRCPECDKTFTRRNHLGVHMRVHTGSRPFACPDCPCRFRQKVTLIAHRYSHRNYQLLFTKPFQCSVCSKSFKQKERLVVHERLHTGECPFSCKDCDKVFPSKARLYVHRKMHKMFKASSSIEQSLGCKEVSERQPFKCQDCGKVCSTKASFVLHRKVHRISCGPLQSIKREENEEMHPFSCRECNKVFSSKASLSMHLKIHSVHKATAKSDMGPDFKECFPCKDCGKVCSTKASFVLHRKVHKSPSAAEPNLVIKMESEAPSFVCKDCNKVCSTKASLVLHCKVHKTPTDTETQPFRCKDCDMVCSTKASFVLHRKVHRSPSINQQSSMTDTEPQSYSCKHCDMVCSTKASFVLHSKVHKSLSIDEQDLKANADPQVFNCKHCDMVCSTKASFVLHSKVHRSSLGEQSPKKVERPQSFSCKHCDMVCSTKASFVLHSKKHRSLFGGEQSPKTSEEPHSYQCKHCDMVCSTKASFVLHSKVHRSLVGEQSLNAGEPQSYSCKKCDMVCSTKASFVLHSKVHKSGPNFQAGTEENFYTCKDCNKVCSTKASFILHCKVHKTERSPKGDGAEPFPCKDCSKIFSSKGRLSAHSKVHEDPSNPEQSIDNEIDAEQPKKANEDKPYSCSICGLRFIKLKMLVRHKAVHGQRTVTPCIHCGKRFLYMKSLFNHIKMCQSKGKGKKLLLLKKVAAKRKIPKDGDSTSSEGESTLKKRKIEEKQKAQKLKNKNLAAKAKKIVIKEKGKDKSDPKSKEKRAKGEGEISSEGEGKKMEKQSDGKQEKPSDQTAKEPTLKKDIKIKKIKKELGKDKPQKVVGGGTKKWRMLAASTVKKKNLQAILIGGKKKYILKKKVHLKSKPGGKVGKD</sequence>
<dbReference type="GO" id="GO:0003677">
    <property type="term" value="F:DNA binding"/>
    <property type="evidence" value="ECO:0007669"/>
    <property type="project" value="UniProtKB-KW"/>
</dbReference>
<proteinExistence type="inferred from homology"/>
<evidence type="ECO:0000256" key="7">
    <source>
        <dbReference type="ARBA" id="ARBA00022833"/>
    </source>
</evidence>
<evidence type="ECO:0000256" key="12">
    <source>
        <dbReference type="PROSITE-ProRule" id="PRU00042"/>
    </source>
</evidence>
<reference evidence="15" key="1">
    <citation type="thesis" date="2020" institute="ProQuest LLC" country="789 East Eisenhower Parkway, Ann Arbor, MI, USA">
        <title>Comparative Genomics and Chromosome Evolution.</title>
        <authorList>
            <person name="Mudd A.B."/>
        </authorList>
    </citation>
    <scope>NUCLEOTIDE SEQUENCE</scope>
    <source>
        <strain evidence="15">1538</strain>
        <tissue evidence="15">Blood</tissue>
    </source>
</reference>
<dbReference type="EMBL" id="DYDO01000005">
    <property type="protein sequence ID" value="DBA25394.1"/>
    <property type="molecule type" value="Genomic_DNA"/>
</dbReference>
<feature type="compositionally biased region" description="Basic and acidic residues" evidence="13">
    <location>
        <begin position="601"/>
        <end position="611"/>
    </location>
</feature>
<evidence type="ECO:0000256" key="8">
    <source>
        <dbReference type="ARBA" id="ARBA00023015"/>
    </source>
</evidence>
<feature type="compositionally biased region" description="Basic and acidic residues" evidence="13">
    <location>
        <begin position="844"/>
        <end position="861"/>
    </location>
</feature>
<dbReference type="Gene3D" id="3.30.160.60">
    <property type="entry name" value="Classic Zinc Finger"/>
    <property type="match status" value="13"/>
</dbReference>
<dbReference type="FunFam" id="3.30.160.60:FF:000100">
    <property type="entry name" value="Zinc finger 45-like"/>
    <property type="match status" value="2"/>
</dbReference>
<evidence type="ECO:0000256" key="3">
    <source>
        <dbReference type="ARBA" id="ARBA00006991"/>
    </source>
</evidence>
<organism evidence="15 16">
    <name type="scientific">Pyxicephalus adspersus</name>
    <name type="common">African bullfrog</name>
    <dbReference type="NCBI Taxonomy" id="30357"/>
    <lineage>
        <taxon>Eukaryota</taxon>
        <taxon>Metazoa</taxon>
        <taxon>Chordata</taxon>
        <taxon>Craniata</taxon>
        <taxon>Vertebrata</taxon>
        <taxon>Euteleostomi</taxon>
        <taxon>Amphibia</taxon>
        <taxon>Batrachia</taxon>
        <taxon>Anura</taxon>
        <taxon>Neobatrachia</taxon>
        <taxon>Ranoidea</taxon>
        <taxon>Pyxicephalidae</taxon>
        <taxon>Pyxicephalinae</taxon>
        <taxon>Pyxicephalus</taxon>
    </lineage>
</organism>
<feature type="compositionally biased region" description="Acidic residues" evidence="13">
    <location>
        <begin position="546"/>
        <end position="555"/>
    </location>
</feature>
<evidence type="ECO:0000256" key="1">
    <source>
        <dbReference type="ARBA" id="ARBA00003767"/>
    </source>
</evidence>
<accession>A0AAV3A346</accession>
<dbReference type="FunFam" id="3.30.160.60:FF:000464">
    <property type="entry name" value="Zinc finger and SCAN domain containing 25"/>
    <property type="match status" value="1"/>
</dbReference>
<feature type="domain" description="C2H2-type" evidence="14">
    <location>
        <begin position="1136"/>
        <end position="1159"/>
    </location>
</feature>
<keyword evidence="11" id="KW-0539">Nucleus</keyword>
<feature type="region of interest" description="Disordered" evidence="13">
    <location>
        <begin position="1196"/>
        <end position="1231"/>
    </location>
</feature>
<dbReference type="GO" id="GO:0005634">
    <property type="term" value="C:nucleus"/>
    <property type="evidence" value="ECO:0007669"/>
    <property type="project" value="UniProtKB-SubCell"/>
</dbReference>
<feature type="compositionally biased region" description="Basic and acidic residues" evidence="13">
    <location>
        <begin position="561"/>
        <end position="593"/>
    </location>
</feature>
<comment type="subcellular location">
    <subcellularLocation>
        <location evidence="2">Nucleus</location>
    </subcellularLocation>
</comment>
<feature type="compositionally biased region" description="Basic and acidic residues" evidence="13">
    <location>
        <begin position="2315"/>
        <end position="2372"/>
    </location>
</feature>
<feature type="compositionally biased region" description="Basic and acidic residues" evidence="13">
    <location>
        <begin position="2286"/>
        <end position="2298"/>
    </location>
</feature>
<dbReference type="PANTHER" id="PTHR24376">
    <property type="entry name" value="ZINC FINGER PROTEIN"/>
    <property type="match status" value="1"/>
</dbReference>
<feature type="region of interest" description="Disordered" evidence="13">
    <location>
        <begin position="906"/>
        <end position="943"/>
    </location>
</feature>
<feature type="domain" description="C2H2-type" evidence="14">
    <location>
        <begin position="1554"/>
        <end position="1581"/>
    </location>
</feature>
<dbReference type="FunFam" id="3.30.160.60:FF:001228">
    <property type="entry name" value="Zinc finger protein 236"/>
    <property type="match status" value="1"/>
</dbReference>
<keyword evidence="9" id="KW-0238">DNA-binding</keyword>
<feature type="domain" description="C2H2-type" evidence="14">
    <location>
        <begin position="2202"/>
        <end position="2224"/>
    </location>
</feature>
<protein>
    <recommendedName>
        <fullName evidence="14">C2H2-type domain-containing protein</fullName>
    </recommendedName>
</protein>
<feature type="compositionally biased region" description="Polar residues" evidence="13">
    <location>
        <begin position="915"/>
        <end position="937"/>
    </location>
</feature>
<feature type="domain" description="C2H2-type" evidence="14">
    <location>
        <begin position="1760"/>
        <end position="1787"/>
    </location>
</feature>
<name>A0AAV3A346_PYXAD</name>
<dbReference type="InterPro" id="IPR036236">
    <property type="entry name" value="Znf_C2H2_sf"/>
</dbReference>
<evidence type="ECO:0000259" key="14">
    <source>
        <dbReference type="PROSITE" id="PS50157"/>
    </source>
</evidence>
<feature type="compositionally biased region" description="Polar residues" evidence="13">
    <location>
        <begin position="644"/>
        <end position="654"/>
    </location>
</feature>
<dbReference type="GO" id="GO:0008270">
    <property type="term" value="F:zinc ion binding"/>
    <property type="evidence" value="ECO:0007669"/>
    <property type="project" value="UniProtKB-KW"/>
</dbReference>
<feature type="domain" description="C2H2-type" evidence="14">
    <location>
        <begin position="2116"/>
        <end position="2143"/>
    </location>
</feature>
<keyword evidence="16" id="KW-1185">Reference proteome</keyword>
<keyword evidence="10" id="KW-0804">Transcription</keyword>